<evidence type="ECO:0000256" key="1">
    <source>
        <dbReference type="SAM" id="MobiDB-lite"/>
    </source>
</evidence>
<keyword evidence="3" id="KW-1185">Reference proteome</keyword>
<feature type="compositionally biased region" description="Basic and acidic residues" evidence="1">
    <location>
        <begin position="53"/>
        <end position="70"/>
    </location>
</feature>
<feature type="compositionally biased region" description="Basic and acidic residues" evidence="1">
    <location>
        <begin position="87"/>
        <end position="102"/>
    </location>
</feature>
<sequence>MNYQPAALRLQFRTARTTTMTRHWNKSALLSRPSKTSQTKRLQLSHPDVIGTDADHRSERDSELGPHDRSSGSSGPDGVHGTGHRGSGADRDRQLGGVDHSHLVGADFRPF</sequence>
<dbReference type="Proteomes" id="UP000828390">
    <property type="component" value="Unassembled WGS sequence"/>
</dbReference>
<reference evidence="2" key="2">
    <citation type="submission" date="2020-11" db="EMBL/GenBank/DDBJ databases">
        <authorList>
            <person name="McCartney M.A."/>
            <person name="Auch B."/>
            <person name="Kono T."/>
            <person name="Mallez S."/>
            <person name="Becker A."/>
            <person name="Gohl D.M."/>
            <person name="Silverstein K.A.T."/>
            <person name="Koren S."/>
            <person name="Bechman K.B."/>
            <person name="Herman A."/>
            <person name="Abrahante J.E."/>
            <person name="Garbe J."/>
        </authorList>
    </citation>
    <scope>NUCLEOTIDE SEQUENCE</scope>
    <source>
        <strain evidence="2">Duluth1</strain>
        <tissue evidence="2">Whole animal</tissue>
    </source>
</reference>
<feature type="region of interest" description="Disordered" evidence="1">
    <location>
        <begin position="14"/>
        <end position="111"/>
    </location>
</feature>
<gene>
    <name evidence="2" type="ORF">DPMN_078324</name>
</gene>
<protein>
    <submittedName>
        <fullName evidence="2">Uncharacterized protein</fullName>
    </submittedName>
</protein>
<dbReference type="EMBL" id="JAIWYP010000015">
    <property type="protein sequence ID" value="KAH3703292.1"/>
    <property type="molecule type" value="Genomic_DNA"/>
</dbReference>
<accession>A0A9D4BS23</accession>
<comment type="caution">
    <text evidence="2">The sequence shown here is derived from an EMBL/GenBank/DDBJ whole genome shotgun (WGS) entry which is preliminary data.</text>
</comment>
<name>A0A9D4BS23_DREPO</name>
<proteinExistence type="predicted"/>
<feature type="compositionally biased region" description="Polar residues" evidence="1">
    <location>
        <begin position="33"/>
        <end position="42"/>
    </location>
</feature>
<dbReference type="AlphaFoldDB" id="A0A9D4BS23"/>
<evidence type="ECO:0000313" key="2">
    <source>
        <dbReference type="EMBL" id="KAH3703292.1"/>
    </source>
</evidence>
<organism evidence="2 3">
    <name type="scientific">Dreissena polymorpha</name>
    <name type="common">Zebra mussel</name>
    <name type="synonym">Mytilus polymorpha</name>
    <dbReference type="NCBI Taxonomy" id="45954"/>
    <lineage>
        <taxon>Eukaryota</taxon>
        <taxon>Metazoa</taxon>
        <taxon>Spiralia</taxon>
        <taxon>Lophotrochozoa</taxon>
        <taxon>Mollusca</taxon>
        <taxon>Bivalvia</taxon>
        <taxon>Autobranchia</taxon>
        <taxon>Heteroconchia</taxon>
        <taxon>Euheterodonta</taxon>
        <taxon>Imparidentia</taxon>
        <taxon>Neoheterodontei</taxon>
        <taxon>Myida</taxon>
        <taxon>Dreissenoidea</taxon>
        <taxon>Dreissenidae</taxon>
        <taxon>Dreissena</taxon>
    </lineage>
</organism>
<reference evidence="2" key="1">
    <citation type="journal article" date="2019" name="bioRxiv">
        <title>The Genome of the Zebra Mussel, Dreissena polymorpha: A Resource for Invasive Species Research.</title>
        <authorList>
            <person name="McCartney M.A."/>
            <person name="Auch B."/>
            <person name="Kono T."/>
            <person name="Mallez S."/>
            <person name="Zhang Y."/>
            <person name="Obille A."/>
            <person name="Becker A."/>
            <person name="Abrahante J.E."/>
            <person name="Garbe J."/>
            <person name="Badalamenti J.P."/>
            <person name="Herman A."/>
            <person name="Mangelson H."/>
            <person name="Liachko I."/>
            <person name="Sullivan S."/>
            <person name="Sone E.D."/>
            <person name="Koren S."/>
            <person name="Silverstein K.A.T."/>
            <person name="Beckman K.B."/>
            <person name="Gohl D.M."/>
        </authorList>
    </citation>
    <scope>NUCLEOTIDE SEQUENCE</scope>
    <source>
        <strain evidence="2">Duluth1</strain>
        <tissue evidence="2">Whole animal</tissue>
    </source>
</reference>
<evidence type="ECO:0000313" key="3">
    <source>
        <dbReference type="Proteomes" id="UP000828390"/>
    </source>
</evidence>